<accession>A0AAE5LPR6</accession>
<evidence type="ECO:0000313" key="1">
    <source>
        <dbReference type="EMBL" id="NSB13755.1"/>
    </source>
</evidence>
<organism evidence="1 2">
    <name type="scientific">Clostridium beijerinckii</name>
    <name type="common">Clostridium MP</name>
    <dbReference type="NCBI Taxonomy" id="1520"/>
    <lineage>
        <taxon>Bacteria</taxon>
        <taxon>Bacillati</taxon>
        <taxon>Bacillota</taxon>
        <taxon>Clostridia</taxon>
        <taxon>Eubacteriales</taxon>
        <taxon>Clostridiaceae</taxon>
        <taxon>Clostridium</taxon>
    </lineage>
</organism>
<protein>
    <submittedName>
        <fullName evidence="1">Uncharacterized protein</fullName>
    </submittedName>
</protein>
<dbReference type="EMBL" id="JABTDW010000001">
    <property type="protein sequence ID" value="NSB13755.1"/>
    <property type="molecule type" value="Genomic_DNA"/>
</dbReference>
<dbReference type="Proteomes" id="UP000822184">
    <property type="component" value="Unassembled WGS sequence"/>
</dbReference>
<dbReference type="AlphaFoldDB" id="A0AAE5LPR6"/>
<evidence type="ECO:0000313" key="2">
    <source>
        <dbReference type="Proteomes" id="UP000822184"/>
    </source>
</evidence>
<comment type="caution">
    <text evidence="1">The sequence shown here is derived from an EMBL/GenBank/DDBJ whole genome shotgun (WGS) entry which is preliminary data.</text>
</comment>
<reference evidence="1" key="1">
    <citation type="submission" date="2020-06" db="EMBL/GenBank/DDBJ databases">
        <title>Genomic insights into acetone-butanol-ethanol (ABE) fermentation by sequencing solventogenic clostridia strains.</title>
        <authorList>
            <person name="Brown S."/>
        </authorList>
    </citation>
    <scope>NUCLEOTIDE SEQUENCE</scope>
    <source>
        <strain evidence="1">DJ123</strain>
    </source>
</reference>
<sequence length="37" mass="4224">MIFYGGCKNTNFYVKSEAMKQLLRRSGVNQNKIVVSV</sequence>
<name>A0AAE5LPR6_CLOBE</name>
<proteinExistence type="predicted"/>
<gene>
    <name evidence="1" type="ORF">BCD95_002014</name>
</gene>